<accession>A0A7G9RZV9</accession>
<keyword evidence="6" id="KW-0067">ATP-binding</keyword>
<evidence type="ECO:0000256" key="9">
    <source>
        <dbReference type="ARBA" id="ARBA00029438"/>
    </source>
</evidence>
<evidence type="ECO:0000259" key="10">
    <source>
        <dbReference type="Pfam" id="PF00288"/>
    </source>
</evidence>
<dbReference type="GO" id="GO:0019287">
    <property type="term" value="P:isopentenyl diphosphate biosynthetic process, mevalonate pathway"/>
    <property type="evidence" value="ECO:0007669"/>
    <property type="project" value="UniProtKB-UniPathway"/>
</dbReference>
<dbReference type="RefSeq" id="WP_187534282.1">
    <property type="nucleotide sequence ID" value="NZ_CBCSHU010000001.1"/>
</dbReference>
<name>A0A7G9RZV9_9FIRM</name>
<dbReference type="SUPFAM" id="SSF55060">
    <property type="entry name" value="GHMP Kinase, C-terminal domain"/>
    <property type="match status" value="1"/>
</dbReference>
<dbReference type="InterPro" id="IPR006205">
    <property type="entry name" value="Mev_gal_kin"/>
</dbReference>
<evidence type="ECO:0000256" key="3">
    <source>
        <dbReference type="ARBA" id="ARBA00022679"/>
    </source>
</evidence>
<keyword evidence="3 12" id="KW-0808">Transferase</keyword>
<evidence type="ECO:0000313" key="13">
    <source>
        <dbReference type="Proteomes" id="UP000515928"/>
    </source>
</evidence>
<dbReference type="InterPro" id="IPR020568">
    <property type="entry name" value="Ribosomal_Su5_D2-typ_SF"/>
</dbReference>
<keyword evidence="5 12" id="KW-0418">Kinase</keyword>
<evidence type="ECO:0000256" key="8">
    <source>
        <dbReference type="ARBA" id="ARBA00023098"/>
    </source>
</evidence>
<reference evidence="12 13" key="1">
    <citation type="submission" date="2020-08" db="EMBL/GenBank/DDBJ databases">
        <title>Genome sequence of Erysipelothrix inopinata DSM 15511T.</title>
        <authorList>
            <person name="Hyun D.-W."/>
            <person name="Bae J.-W."/>
        </authorList>
    </citation>
    <scope>NUCLEOTIDE SEQUENCE [LARGE SCALE GENOMIC DNA]</scope>
    <source>
        <strain evidence="12 13">DSM 15511</strain>
    </source>
</reference>
<dbReference type="Proteomes" id="UP000515928">
    <property type="component" value="Chromosome"/>
</dbReference>
<dbReference type="PANTHER" id="PTHR43290:SF2">
    <property type="entry name" value="MEVALONATE KINASE"/>
    <property type="match status" value="1"/>
</dbReference>
<dbReference type="UniPathway" id="UPA00057">
    <property type="reaction ID" value="UER00098"/>
</dbReference>
<dbReference type="InterPro" id="IPR036554">
    <property type="entry name" value="GHMP_kinase_C_sf"/>
</dbReference>
<keyword evidence="13" id="KW-1185">Reference proteome</keyword>
<dbReference type="Gene3D" id="3.30.230.10">
    <property type="match status" value="1"/>
</dbReference>
<evidence type="ECO:0000313" key="12">
    <source>
        <dbReference type="EMBL" id="QNN61134.1"/>
    </source>
</evidence>
<gene>
    <name evidence="12" type="primary">mvk</name>
    <name evidence="12" type="ORF">H9L01_01860</name>
</gene>
<dbReference type="EC" id="2.7.1.36" evidence="12"/>
<keyword evidence="8" id="KW-0443">Lipid metabolism</keyword>
<dbReference type="EMBL" id="CP060715">
    <property type="protein sequence ID" value="QNN61134.1"/>
    <property type="molecule type" value="Genomic_DNA"/>
</dbReference>
<dbReference type="PANTHER" id="PTHR43290">
    <property type="entry name" value="MEVALONATE KINASE"/>
    <property type="match status" value="1"/>
</dbReference>
<proteinExistence type="predicted"/>
<organism evidence="12 13">
    <name type="scientific">Erysipelothrix inopinata</name>
    <dbReference type="NCBI Taxonomy" id="225084"/>
    <lineage>
        <taxon>Bacteria</taxon>
        <taxon>Bacillati</taxon>
        <taxon>Bacillota</taxon>
        <taxon>Erysipelotrichia</taxon>
        <taxon>Erysipelotrichales</taxon>
        <taxon>Erysipelotrichaceae</taxon>
        <taxon>Erysipelothrix</taxon>
    </lineage>
</organism>
<dbReference type="GO" id="GO:0004496">
    <property type="term" value="F:mevalonate kinase activity"/>
    <property type="evidence" value="ECO:0007669"/>
    <property type="project" value="UniProtKB-EC"/>
</dbReference>
<evidence type="ECO:0000256" key="1">
    <source>
        <dbReference type="ARBA" id="ARBA00022490"/>
    </source>
</evidence>
<evidence type="ECO:0000256" key="2">
    <source>
        <dbReference type="ARBA" id="ARBA00022516"/>
    </source>
</evidence>
<dbReference type="AlphaFoldDB" id="A0A7G9RZV9"/>
<dbReference type="Gene3D" id="3.30.70.890">
    <property type="entry name" value="GHMP kinase, C-terminal domain"/>
    <property type="match status" value="1"/>
</dbReference>
<evidence type="ECO:0000256" key="6">
    <source>
        <dbReference type="ARBA" id="ARBA00022840"/>
    </source>
</evidence>
<dbReference type="InterPro" id="IPR006204">
    <property type="entry name" value="GHMP_kinase_N_dom"/>
</dbReference>
<dbReference type="PRINTS" id="PR00959">
    <property type="entry name" value="MEVGALKINASE"/>
</dbReference>
<dbReference type="NCBIfam" id="TIGR00549">
    <property type="entry name" value="mevalon_kin"/>
    <property type="match status" value="1"/>
</dbReference>
<protein>
    <submittedName>
        <fullName evidence="12">Mevalonate kinase</fullName>
        <ecNumber evidence="12">2.7.1.36</ecNumber>
    </submittedName>
</protein>
<dbReference type="GO" id="GO:0005524">
    <property type="term" value="F:ATP binding"/>
    <property type="evidence" value="ECO:0007669"/>
    <property type="project" value="UniProtKB-KW"/>
</dbReference>
<dbReference type="InterPro" id="IPR014721">
    <property type="entry name" value="Ribsml_uS5_D2-typ_fold_subgr"/>
</dbReference>
<keyword evidence="1" id="KW-0963">Cytoplasm</keyword>
<keyword evidence="2" id="KW-0444">Lipid biosynthesis</keyword>
<dbReference type="InterPro" id="IPR013750">
    <property type="entry name" value="GHMP_kinase_C_dom"/>
</dbReference>
<comment type="pathway">
    <text evidence="9">Isoprenoid biosynthesis; isopentenyl diphosphate biosynthesis via mevalonate pathway; isopentenyl diphosphate from (R)-mevalonate: step 1/3.</text>
</comment>
<keyword evidence="7" id="KW-0460">Magnesium</keyword>
<evidence type="ECO:0000256" key="7">
    <source>
        <dbReference type="ARBA" id="ARBA00022842"/>
    </source>
</evidence>
<dbReference type="Pfam" id="PF08544">
    <property type="entry name" value="GHMP_kinases_C"/>
    <property type="match status" value="1"/>
</dbReference>
<dbReference type="SUPFAM" id="SSF54211">
    <property type="entry name" value="Ribosomal protein S5 domain 2-like"/>
    <property type="match status" value="1"/>
</dbReference>
<evidence type="ECO:0000259" key="11">
    <source>
        <dbReference type="Pfam" id="PF08544"/>
    </source>
</evidence>
<keyword evidence="4" id="KW-0547">Nucleotide-binding</keyword>
<dbReference type="GO" id="GO:0005829">
    <property type="term" value="C:cytosol"/>
    <property type="evidence" value="ECO:0007669"/>
    <property type="project" value="TreeGrafter"/>
</dbReference>
<dbReference type="Pfam" id="PF00288">
    <property type="entry name" value="GHMP_kinases_N"/>
    <property type="match status" value="1"/>
</dbReference>
<dbReference type="KEGG" id="eio:H9L01_01860"/>
<feature type="domain" description="GHMP kinase C-terminal" evidence="11">
    <location>
        <begin position="223"/>
        <end position="299"/>
    </location>
</feature>
<feature type="domain" description="GHMP kinase N-terminal" evidence="10">
    <location>
        <begin position="74"/>
        <end position="150"/>
    </location>
</feature>
<evidence type="ECO:0000256" key="4">
    <source>
        <dbReference type="ARBA" id="ARBA00022741"/>
    </source>
</evidence>
<evidence type="ECO:0000256" key="5">
    <source>
        <dbReference type="ARBA" id="ARBA00022777"/>
    </source>
</evidence>
<sequence>MSYYGIGSATGKIILMGEHAVVYGKPAIALPFSEARIETRVEFHDRETTIDCLYYNGPLAMAPTVIGGIKELIEVTLDYIKKDNFGMHLKVVSTLPPQRGLGSSAAVSVSIVRAIFDAYRIRLSDDDLSYLVTIAEKIHHINPSGLDANTIASGKAVFFERGKDRQVISMDLDAVLVVADTGQMGQTKLAVQEVNDLLEKNPAEVEAMMNRLEALTNESRIYLQSNAVIEMGRCMNEAHQLLRNINVSDELLDHLTQVAIENGAKGAKLTGSGKGGCMIALCHSVQSAERVAAKLVEAGAVATWLYDLKGNDING</sequence>